<dbReference type="Gene3D" id="1.10.30.50">
    <property type="match status" value="1"/>
</dbReference>
<proteinExistence type="predicted"/>
<organism evidence="2">
    <name type="scientific">Tuwongella immobilis</name>
    <dbReference type="NCBI Taxonomy" id="692036"/>
    <lineage>
        <taxon>Bacteria</taxon>
        <taxon>Pseudomonadati</taxon>
        <taxon>Planctomycetota</taxon>
        <taxon>Planctomycetia</taxon>
        <taxon>Gemmatales</taxon>
        <taxon>Gemmataceae</taxon>
        <taxon>Tuwongella</taxon>
    </lineage>
</organism>
<dbReference type="GO" id="GO:0004519">
    <property type="term" value="F:endonuclease activity"/>
    <property type="evidence" value="ECO:0007669"/>
    <property type="project" value="InterPro"/>
</dbReference>
<dbReference type="GO" id="GO:0008270">
    <property type="term" value="F:zinc ion binding"/>
    <property type="evidence" value="ECO:0007669"/>
    <property type="project" value="InterPro"/>
</dbReference>
<dbReference type="PANTHER" id="PTHR37827:SF1">
    <property type="entry name" value="HNH DOMAIN-CONTAINING PROTEIN"/>
    <property type="match status" value="1"/>
</dbReference>
<dbReference type="GO" id="GO:0003676">
    <property type="term" value="F:nucleic acid binding"/>
    <property type="evidence" value="ECO:0007669"/>
    <property type="project" value="InterPro"/>
</dbReference>
<evidence type="ECO:0000313" key="3">
    <source>
        <dbReference type="Proteomes" id="UP000464378"/>
    </source>
</evidence>
<dbReference type="AlphaFoldDB" id="A0A6C2YIM2"/>
<evidence type="ECO:0000313" key="2">
    <source>
        <dbReference type="EMBL" id="VIP01214.1"/>
    </source>
</evidence>
<feature type="domain" description="HNH" evidence="1">
    <location>
        <begin position="9"/>
        <end position="51"/>
    </location>
</feature>
<dbReference type="Pfam" id="PF01844">
    <property type="entry name" value="HNH"/>
    <property type="match status" value="1"/>
</dbReference>
<dbReference type="InParanoid" id="A0A6C2YIM2"/>
<dbReference type="EMBL" id="LR586016">
    <property type="protein sequence ID" value="VIP01214.1"/>
    <property type="molecule type" value="Genomic_DNA"/>
</dbReference>
<dbReference type="InterPro" id="IPR002711">
    <property type="entry name" value="HNH"/>
</dbReference>
<dbReference type="PANTHER" id="PTHR37827">
    <property type="entry name" value="TUDOR DOMAIN-CONTAINING PROTEIN"/>
    <property type="match status" value="1"/>
</dbReference>
<dbReference type="CDD" id="cd00085">
    <property type="entry name" value="HNHc"/>
    <property type="match status" value="1"/>
</dbReference>
<gene>
    <name evidence="2" type="ORF">GMBLW1_27460</name>
</gene>
<keyword evidence="3" id="KW-1185">Reference proteome</keyword>
<dbReference type="RefSeq" id="WP_162656440.1">
    <property type="nucleotide sequence ID" value="NZ_LR593887.1"/>
</dbReference>
<sequence length="99" mass="11409">MESGLEPYCALCLRVVPERLLTKHHCLPKSKGGTTEHIALLCGMCHSMVHTTFENRTLAREYASVEDLREAAELQPFLKWVRKQPATRKTKHAPRRNKR</sequence>
<protein>
    <recommendedName>
        <fullName evidence="1">HNH domain-containing protein</fullName>
    </recommendedName>
</protein>
<dbReference type="InterPro" id="IPR003615">
    <property type="entry name" value="HNH_nuc"/>
</dbReference>
<evidence type="ECO:0000259" key="1">
    <source>
        <dbReference type="Pfam" id="PF01844"/>
    </source>
</evidence>
<dbReference type="KEGG" id="tim:GMBLW1_27460"/>
<dbReference type="Proteomes" id="UP000464378">
    <property type="component" value="Chromosome"/>
</dbReference>
<name>A0A6C2YIM2_9BACT</name>
<accession>A0A6C2YIM2</accession>
<reference evidence="2" key="1">
    <citation type="submission" date="2019-04" db="EMBL/GenBank/DDBJ databases">
        <authorList>
            <consortium name="Science for Life Laboratories"/>
        </authorList>
    </citation>
    <scope>NUCLEOTIDE SEQUENCE</scope>
    <source>
        <strain evidence="2">MBLW1</strain>
    </source>
</reference>
<dbReference type="EMBL" id="LR593887">
    <property type="protein sequence ID" value="VTR97854.1"/>
    <property type="molecule type" value="Genomic_DNA"/>
</dbReference>